<feature type="compositionally biased region" description="Polar residues" evidence="1">
    <location>
        <begin position="109"/>
        <end position="118"/>
    </location>
</feature>
<reference evidence="2" key="1">
    <citation type="submission" date="2021-02" db="EMBL/GenBank/DDBJ databases">
        <authorList>
            <person name="Palmer J.M."/>
        </authorList>
    </citation>
    <scope>NUCLEOTIDE SEQUENCE</scope>
    <source>
        <strain evidence="2">SCRP734</strain>
    </source>
</reference>
<keyword evidence="3" id="KW-1185">Reference proteome</keyword>
<feature type="region of interest" description="Disordered" evidence="1">
    <location>
        <begin position="294"/>
        <end position="343"/>
    </location>
</feature>
<evidence type="ECO:0000313" key="3">
    <source>
        <dbReference type="Proteomes" id="UP000694044"/>
    </source>
</evidence>
<feature type="compositionally biased region" description="Low complexity" evidence="1">
    <location>
        <begin position="294"/>
        <end position="322"/>
    </location>
</feature>
<feature type="region of interest" description="Disordered" evidence="1">
    <location>
        <begin position="36"/>
        <end position="268"/>
    </location>
</feature>
<gene>
    <name evidence="2" type="ORF">PHYPSEUDO_011555</name>
</gene>
<dbReference type="Proteomes" id="UP000694044">
    <property type="component" value="Unassembled WGS sequence"/>
</dbReference>
<feature type="compositionally biased region" description="Low complexity" evidence="1">
    <location>
        <begin position="213"/>
        <end position="233"/>
    </location>
</feature>
<name>A0A8T1W868_9STRA</name>
<feature type="compositionally biased region" description="Low complexity" evidence="1">
    <location>
        <begin position="180"/>
        <end position="202"/>
    </location>
</feature>
<dbReference type="AlphaFoldDB" id="A0A8T1W868"/>
<dbReference type="EMBL" id="JAGDFM010000052">
    <property type="protein sequence ID" value="KAG7388908.1"/>
    <property type="molecule type" value="Genomic_DNA"/>
</dbReference>
<proteinExistence type="predicted"/>
<feature type="compositionally biased region" description="Basic residues" evidence="1">
    <location>
        <begin position="125"/>
        <end position="134"/>
    </location>
</feature>
<dbReference type="OrthoDB" id="127504at2759"/>
<protein>
    <submittedName>
        <fullName evidence="2">Uncharacterized protein</fullName>
    </submittedName>
</protein>
<evidence type="ECO:0000256" key="1">
    <source>
        <dbReference type="SAM" id="MobiDB-lite"/>
    </source>
</evidence>
<sequence length="343" mass="35752">MADHEAGTPPSDNGTAIVSEQLTALLLKEDDTRVATTATRERRVSVSSFMIPPTPSPSLEAPSYLRGNGADTAPPSRRPLFSSMREALESSGQVKEEPGGYVIKRHSGRQQQYQQLRSAESAGRPKYRHAKQRSSSKGDSAAPSPVEDEADAAGYTVIRRRSSCDESSLHAPVAASHTQPAARRNPRASAASHANKKPQQQPKRPRRGSMSTLPQSSSLVASISPAPSSSVPPGFQPHFAALRPPPGLTPAASGWVAKAAAPAERASKIAEPPVEALWGELKSTAQADSGWAVTTTAASSSLQAQAWPAAAGAGASSSSASAMQEEGGDADDDDLLARLGVTL</sequence>
<accession>A0A8T1W868</accession>
<evidence type="ECO:0000313" key="2">
    <source>
        <dbReference type="EMBL" id="KAG7388908.1"/>
    </source>
</evidence>
<organism evidence="2 3">
    <name type="scientific">Phytophthora pseudosyringae</name>
    <dbReference type="NCBI Taxonomy" id="221518"/>
    <lineage>
        <taxon>Eukaryota</taxon>
        <taxon>Sar</taxon>
        <taxon>Stramenopiles</taxon>
        <taxon>Oomycota</taxon>
        <taxon>Peronosporomycetes</taxon>
        <taxon>Peronosporales</taxon>
        <taxon>Peronosporaceae</taxon>
        <taxon>Phytophthora</taxon>
    </lineage>
</organism>
<comment type="caution">
    <text evidence="2">The sequence shown here is derived from an EMBL/GenBank/DDBJ whole genome shotgun (WGS) entry which is preliminary data.</text>
</comment>